<dbReference type="STRING" id="1936003.STSP2_02725"/>
<dbReference type="SUPFAM" id="SSF56784">
    <property type="entry name" value="HAD-like"/>
    <property type="match status" value="1"/>
</dbReference>
<proteinExistence type="predicted"/>
<dbReference type="GO" id="GO:0046872">
    <property type="term" value="F:metal ion binding"/>
    <property type="evidence" value="ECO:0007669"/>
    <property type="project" value="UniProtKB-KW"/>
</dbReference>
<keyword evidence="1" id="KW-0479">Metal-binding</keyword>
<dbReference type="KEGG" id="alus:STSP2_02725"/>
<evidence type="ECO:0000256" key="2">
    <source>
        <dbReference type="ARBA" id="ARBA00022801"/>
    </source>
</evidence>
<dbReference type="SFLD" id="SFLDS00003">
    <property type="entry name" value="Haloacid_Dehalogenase"/>
    <property type="match status" value="1"/>
</dbReference>
<accession>A0A1U9NP67</accession>
<dbReference type="GO" id="GO:0016791">
    <property type="term" value="F:phosphatase activity"/>
    <property type="evidence" value="ECO:0007669"/>
    <property type="project" value="TreeGrafter"/>
</dbReference>
<keyword evidence="5" id="KW-1185">Reference proteome</keyword>
<evidence type="ECO:0000313" key="5">
    <source>
        <dbReference type="Proteomes" id="UP000189674"/>
    </source>
</evidence>
<reference evidence="5" key="1">
    <citation type="submission" date="2017-02" db="EMBL/GenBank/DDBJ databases">
        <title>Comparative genomics and description of representatives of a novel lineage of planctomycetes thriving in anoxic sediments.</title>
        <authorList>
            <person name="Spring S."/>
            <person name="Bunk B."/>
            <person name="Sproer C."/>
        </authorList>
    </citation>
    <scope>NUCLEOTIDE SEQUENCE [LARGE SCALE GENOMIC DNA]</scope>
    <source>
        <strain evidence="5">ST-NAGAB-D1</strain>
    </source>
</reference>
<evidence type="ECO:0000256" key="1">
    <source>
        <dbReference type="ARBA" id="ARBA00022723"/>
    </source>
</evidence>
<dbReference type="RefSeq" id="WP_169853211.1">
    <property type="nucleotide sequence ID" value="NZ_CP019791.1"/>
</dbReference>
<name>A0A1U9NP67_9BACT</name>
<keyword evidence="2" id="KW-0378">Hydrolase</keyword>
<dbReference type="Pfam" id="PF13419">
    <property type="entry name" value="HAD_2"/>
    <property type="match status" value="1"/>
</dbReference>
<gene>
    <name evidence="4" type="ORF">STSP2_02725</name>
</gene>
<dbReference type="EMBL" id="CP019791">
    <property type="protein sequence ID" value="AQT69534.1"/>
    <property type="molecule type" value="Genomic_DNA"/>
</dbReference>
<dbReference type="Gene3D" id="3.40.50.1000">
    <property type="entry name" value="HAD superfamily/HAD-like"/>
    <property type="match status" value="1"/>
</dbReference>
<protein>
    <submittedName>
        <fullName evidence="4">Phosphoglycolate phosphatase</fullName>
    </submittedName>
</protein>
<dbReference type="SFLD" id="SFLDG01129">
    <property type="entry name" value="C1.5:_HAD__Beta-PGM__Phosphata"/>
    <property type="match status" value="1"/>
</dbReference>
<dbReference type="InterPro" id="IPR041492">
    <property type="entry name" value="HAD_2"/>
</dbReference>
<dbReference type="Proteomes" id="UP000189674">
    <property type="component" value="Chromosome"/>
</dbReference>
<dbReference type="InterPro" id="IPR036412">
    <property type="entry name" value="HAD-like_sf"/>
</dbReference>
<organism evidence="4 5">
    <name type="scientific">Anaerohalosphaera lusitana</name>
    <dbReference type="NCBI Taxonomy" id="1936003"/>
    <lineage>
        <taxon>Bacteria</taxon>
        <taxon>Pseudomonadati</taxon>
        <taxon>Planctomycetota</taxon>
        <taxon>Phycisphaerae</taxon>
        <taxon>Sedimentisphaerales</taxon>
        <taxon>Anaerohalosphaeraceae</taxon>
        <taxon>Anaerohalosphaera</taxon>
    </lineage>
</organism>
<sequence>MVKLVIFDMDDTLYDEVDYCRSGFNAAARYLSKKSHLPDSVSVQAIADELWHQFTAGNTTRTFNAALDKFDLPYDMDLIKRLITAYREHKPRINLPYDSKMTLDTLSQQYDLALLTDGFLPAQRLKVKALDIEKYFKCIVFTEEMGREYWKPHPAGFEKILKKLAVEPCNAVYFADNVAKDFIAPNKLGMSSIRLIRPNGVHHGEPASPEAAPDHTITDIKDLPGLLEKL</sequence>
<keyword evidence="3" id="KW-0460">Magnesium</keyword>
<dbReference type="AlphaFoldDB" id="A0A1U9NP67"/>
<dbReference type="PANTHER" id="PTHR46470">
    <property type="entry name" value="N-ACYLNEURAMINATE-9-PHOSPHATASE"/>
    <property type="match status" value="1"/>
</dbReference>
<dbReference type="Gene3D" id="1.10.150.520">
    <property type="match status" value="1"/>
</dbReference>
<dbReference type="InterPro" id="IPR023214">
    <property type="entry name" value="HAD_sf"/>
</dbReference>
<dbReference type="PANTHER" id="PTHR46470:SF2">
    <property type="entry name" value="GLYCERALDEHYDE 3-PHOSPHATE PHOSPHATASE"/>
    <property type="match status" value="1"/>
</dbReference>
<evidence type="ECO:0000256" key="3">
    <source>
        <dbReference type="ARBA" id="ARBA00022842"/>
    </source>
</evidence>
<dbReference type="InterPro" id="IPR051400">
    <property type="entry name" value="HAD-like_hydrolase"/>
</dbReference>
<evidence type="ECO:0000313" key="4">
    <source>
        <dbReference type="EMBL" id="AQT69534.1"/>
    </source>
</evidence>